<organism evidence="1 2">
    <name type="scientific">Bartonella ancashensis</name>
    <dbReference type="NCBI Taxonomy" id="1318743"/>
    <lineage>
        <taxon>Bacteria</taxon>
        <taxon>Pseudomonadati</taxon>
        <taxon>Pseudomonadota</taxon>
        <taxon>Alphaproteobacteria</taxon>
        <taxon>Hyphomicrobiales</taxon>
        <taxon>Bartonellaceae</taxon>
        <taxon>Bartonella</taxon>
    </lineage>
</organism>
<gene>
    <name evidence="1" type="ORF">PU02_1086</name>
</gene>
<reference evidence="1 2" key="1">
    <citation type="journal article" date="2015" name="Genome Announc.">
        <title>Complete Genome Sequence of Bartonella ancashensis Strain 20.00, Isolated from the Blood of a Patient with Verruga Peruana.</title>
        <authorList>
            <person name="Hang J."/>
            <person name="Mullins K.E."/>
            <person name="Clifford R.J."/>
            <person name="Onmus-Leone F."/>
            <person name="Yang Y."/>
            <person name="Jiang J."/>
            <person name="Leguia M."/>
            <person name="Kasper M.R."/>
            <person name="Maguina C."/>
            <person name="Lesho E.P."/>
            <person name="Jarman R.G."/>
            <person name="Richards A.L."/>
            <person name="Blazes D."/>
        </authorList>
    </citation>
    <scope>NUCLEOTIDE SEQUENCE [LARGE SCALE GENOMIC DNA]</scope>
    <source>
        <strain evidence="1 2">20.00</strain>
    </source>
</reference>
<name>A0A0M4L8R6_9HYPH</name>
<accession>A0A0M4L8R6</accession>
<dbReference type="InterPro" id="IPR015000">
    <property type="entry name" value="EipB-like"/>
</dbReference>
<evidence type="ECO:0000313" key="2">
    <source>
        <dbReference type="Proteomes" id="UP000057213"/>
    </source>
</evidence>
<dbReference type="Proteomes" id="UP000057213">
    <property type="component" value="Chromosome"/>
</dbReference>
<dbReference type="Pfam" id="PF08904">
    <property type="entry name" value="EipB_like"/>
    <property type="match status" value="1"/>
</dbReference>
<dbReference type="EMBL" id="CP010401">
    <property type="protein sequence ID" value="ALE03900.1"/>
    <property type="molecule type" value="Genomic_DNA"/>
</dbReference>
<protein>
    <submittedName>
        <fullName evidence="1">ATP/GTP-binding site motif A</fullName>
    </submittedName>
</protein>
<sequence length="257" mass="29054">MYIALLYPVKAGDSIFLVPHRAVYDLQLHDADPVAGISRISGKMVREFANSACQDYTTYVHLEGKIYFGDEFALPMEWKSVDYETRDSRKFHFETNRRIGQGPHESSEGVVERTQDKVVIKMKKPDERSYEVSLANFPVMQLKTIIQHAKSGRHFYQGNLVEDGKIVKVSVIIGEKVASSSSGVEKLANKSYWPLTISYFDDTGNGDGLPTYSVKSLLSEDGVMGDHVIAYEDFSISAKLVHFEHIDYKKDSDKCEH</sequence>
<dbReference type="STRING" id="1318743.PU02_1086"/>
<dbReference type="AlphaFoldDB" id="A0A0M4L8R6"/>
<evidence type="ECO:0000313" key="1">
    <source>
        <dbReference type="EMBL" id="ALE03900.1"/>
    </source>
</evidence>
<dbReference type="RefSeq" id="WP_053944380.1">
    <property type="nucleotide sequence ID" value="NZ_CP180576.1"/>
</dbReference>
<dbReference type="KEGG" id="banc:PU02_1086"/>
<keyword evidence="2" id="KW-1185">Reference proteome</keyword>
<dbReference type="PATRIC" id="fig|1318743.3.peg.1101"/>
<proteinExistence type="predicted"/>